<evidence type="ECO:0000256" key="3">
    <source>
        <dbReference type="ARBA" id="ARBA00023002"/>
    </source>
</evidence>
<evidence type="ECO:0000256" key="2">
    <source>
        <dbReference type="ARBA" id="ARBA00022723"/>
    </source>
</evidence>
<accession>A0A8J6N1J5</accession>
<dbReference type="GO" id="GO:0016491">
    <property type="term" value="F:oxidoreductase activity"/>
    <property type="evidence" value="ECO:0007669"/>
    <property type="project" value="UniProtKB-KW"/>
</dbReference>
<dbReference type="InterPro" id="IPR009051">
    <property type="entry name" value="Helical_ferredxn"/>
</dbReference>
<evidence type="ECO:0000313" key="8">
    <source>
        <dbReference type="Proteomes" id="UP000650524"/>
    </source>
</evidence>
<dbReference type="InterPro" id="IPR051460">
    <property type="entry name" value="HdrC_iron-sulfur_subunit"/>
</dbReference>
<keyword evidence="3" id="KW-0560">Oxidoreductase</keyword>
<dbReference type="SUPFAM" id="SSF46548">
    <property type="entry name" value="alpha-helical ferredoxin"/>
    <property type="match status" value="1"/>
</dbReference>
<proteinExistence type="predicted"/>
<keyword evidence="5" id="KW-0411">Iron-sulfur</keyword>
<evidence type="ECO:0000259" key="6">
    <source>
        <dbReference type="PROSITE" id="PS51379"/>
    </source>
</evidence>
<sequence length="367" mass="41362">MEGKYEFEKKFRDQVLRCSSCGFCRAVCPVFGLTKRPAFNARGKMLVLKEVMDGNIELDDQLIETLFQCTTCASCSEQCPSGVQPPEIMKQVRKDMVHKGSCHPVFEGMNQILQEHTNIYAEDEPEDFERARNKKAEYVFFIGCVGSYREDEATMATLDILDHLKVDYTLIDEVCCSGALEDVGFEINGRLAEKNVELILETGAKAVITGCPYCSRTFNGKPQYQGLKDAGVEIIHISQFLKDFDLGVKTDKAVTYHDPCDLGRHCDIYEEPRETIRKIAPNFVEMRHNRADALCCGAGGGVRGAFAKNSIAMARRRLEEVEEAGAEIVLTECNSCVHNLNNAKLRAQKFKIYTTSQFLWQLLEEQD</sequence>
<evidence type="ECO:0000256" key="4">
    <source>
        <dbReference type="ARBA" id="ARBA00023004"/>
    </source>
</evidence>
<dbReference type="InterPro" id="IPR017900">
    <property type="entry name" value="4Fe4S_Fe_S_CS"/>
</dbReference>
<dbReference type="PROSITE" id="PS51379">
    <property type="entry name" value="4FE4S_FER_2"/>
    <property type="match status" value="1"/>
</dbReference>
<comment type="caution">
    <text evidence="7">The sequence shown here is derived from an EMBL/GenBank/DDBJ whole genome shotgun (WGS) entry which is preliminary data.</text>
</comment>
<name>A0A8J6N1J5_9DELT</name>
<protein>
    <submittedName>
        <fullName evidence="7">(Fe-S)-binding protein</fullName>
    </submittedName>
</protein>
<keyword evidence="4" id="KW-0408">Iron</keyword>
<evidence type="ECO:0000256" key="5">
    <source>
        <dbReference type="ARBA" id="ARBA00023014"/>
    </source>
</evidence>
<evidence type="ECO:0000313" key="7">
    <source>
        <dbReference type="EMBL" id="MBC8178036.1"/>
    </source>
</evidence>
<dbReference type="GO" id="GO:0005886">
    <property type="term" value="C:plasma membrane"/>
    <property type="evidence" value="ECO:0007669"/>
    <property type="project" value="TreeGrafter"/>
</dbReference>
<dbReference type="Pfam" id="PF02754">
    <property type="entry name" value="CCG"/>
    <property type="match status" value="2"/>
</dbReference>
<dbReference type="AlphaFoldDB" id="A0A8J6N1J5"/>
<dbReference type="InterPro" id="IPR004017">
    <property type="entry name" value="Cys_rich_dom"/>
</dbReference>
<dbReference type="Gene3D" id="1.10.1060.10">
    <property type="entry name" value="Alpha-helical ferredoxin"/>
    <property type="match status" value="1"/>
</dbReference>
<dbReference type="PROSITE" id="PS00198">
    <property type="entry name" value="4FE4S_FER_1"/>
    <property type="match status" value="1"/>
</dbReference>
<dbReference type="PANTHER" id="PTHR43255">
    <property type="entry name" value="IRON-SULFUR-BINDING OXIDOREDUCTASE FADF-RELATED-RELATED"/>
    <property type="match status" value="1"/>
</dbReference>
<keyword evidence="2" id="KW-0479">Metal-binding</keyword>
<dbReference type="PANTHER" id="PTHR43255:SF1">
    <property type="entry name" value="IRON-SULFUR-BINDING OXIDOREDUCTASE FADF-RELATED"/>
    <property type="match status" value="1"/>
</dbReference>
<dbReference type="Proteomes" id="UP000650524">
    <property type="component" value="Unassembled WGS sequence"/>
</dbReference>
<dbReference type="GO" id="GO:0051539">
    <property type="term" value="F:4 iron, 4 sulfur cluster binding"/>
    <property type="evidence" value="ECO:0007669"/>
    <property type="project" value="UniProtKB-KW"/>
</dbReference>
<organism evidence="7 8">
    <name type="scientific">Candidatus Desulfacyla euxinica</name>
    <dbReference type="NCBI Taxonomy" id="2841693"/>
    <lineage>
        <taxon>Bacteria</taxon>
        <taxon>Deltaproteobacteria</taxon>
        <taxon>Candidatus Desulfacyla</taxon>
    </lineage>
</organism>
<dbReference type="InterPro" id="IPR017896">
    <property type="entry name" value="4Fe4S_Fe-S-bd"/>
</dbReference>
<reference evidence="7 8" key="1">
    <citation type="submission" date="2020-08" db="EMBL/GenBank/DDBJ databases">
        <title>Bridging the membrane lipid divide: bacteria of the FCB group superphylum have the potential to synthesize archaeal ether lipids.</title>
        <authorList>
            <person name="Villanueva L."/>
            <person name="Von Meijenfeldt F.A.B."/>
            <person name="Westbye A.B."/>
            <person name="Yadav S."/>
            <person name="Hopmans E.C."/>
            <person name="Dutilh B.E."/>
            <person name="Sinninghe Damste J.S."/>
        </authorList>
    </citation>
    <scope>NUCLEOTIDE SEQUENCE [LARGE SCALE GENOMIC DNA]</scope>
    <source>
        <strain evidence="7">NIOZ-UU27</strain>
    </source>
</reference>
<evidence type="ECO:0000256" key="1">
    <source>
        <dbReference type="ARBA" id="ARBA00022485"/>
    </source>
</evidence>
<gene>
    <name evidence="7" type="ORF">H8E19_11585</name>
</gene>
<dbReference type="Pfam" id="PF13183">
    <property type="entry name" value="Fer4_8"/>
    <property type="match status" value="1"/>
</dbReference>
<dbReference type="GO" id="GO:0046872">
    <property type="term" value="F:metal ion binding"/>
    <property type="evidence" value="ECO:0007669"/>
    <property type="project" value="UniProtKB-KW"/>
</dbReference>
<keyword evidence="1" id="KW-0004">4Fe-4S</keyword>
<feature type="domain" description="4Fe-4S ferredoxin-type" evidence="6">
    <location>
        <begin position="8"/>
        <end position="38"/>
    </location>
</feature>
<dbReference type="EMBL" id="JACNJD010000252">
    <property type="protein sequence ID" value="MBC8178036.1"/>
    <property type="molecule type" value="Genomic_DNA"/>
</dbReference>